<name>A0A9N9BFC3_9GLOM</name>
<evidence type="ECO:0000313" key="2">
    <source>
        <dbReference type="Proteomes" id="UP000789759"/>
    </source>
</evidence>
<comment type="caution">
    <text evidence="1">The sequence shown here is derived from an EMBL/GenBank/DDBJ whole genome shotgun (WGS) entry which is preliminary data.</text>
</comment>
<evidence type="ECO:0000313" key="1">
    <source>
        <dbReference type="EMBL" id="CAG8565973.1"/>
    </source>
</evidence>
<gene>
    <name evidence="1" type="ORF">CPELLU_LOCUS5428</name>
</gene>
<dbReference type="EMBL" id="CAJVQA010003088">
    <property type="protein sequence ID" value="CAG8565973.1"/>
    <property type="molecule type" value="Genomic_DNA"/>
</dbReference>
<sequence length="134" mass="15773">MPPKKNIGPCSIRNCQSNSNQFCRITKYVLTKIKTKDILNQYNYLEIKMQLCFPHYLSIIEPDHNDRNKLPTNDTLIIENNQTVIEMLPFSNSLENTVNKKQLSFDDKITLMTKVLYEKQKKEDQLLELDSDNF</sequence>
<proteinExistence type="predicted"/>
<protein>
    <submittedName>
        <fullName evidence="1">5467_t:CDS:1</fullName>
    </submittedName>
</protein>
<dbReference type="Proteomes" id="UP000789759">
    <property type="component" value="Unassembled WGS sequence"/>
</dbReference>
<dbReference type="OrthoDB" id="2434740at2759"/>
<reference evidence="1" key="1">
    <citation type="submission" date="2021-06" db="EMBL/GenBank/DDBJ databases">
        <authorList>
            <person name="Kallberg Y."/>
            <person name="Tangrot J."/>
            <person name="Rosling A."/>
        </authorList>
    </citation>
    <scope>NUCLEOTIDE SEQUENCE</scope>
    <source>
        <strain evidence="1">FL966</strain>
    </source>
</reference>
<accession>A0A9N9BFC3</accession>
<keyword evidence="2" id="KW-1185">Reference proteome</keyword>
<organism evidence="1 2">
    <name type="scientific">Cetraspora pellucida</name>
    <dbReference type="NCBI Taxonomy" id="1433469"/>
    <lineage>
        <taxon>Eukaryota</taxon>
        <taxon>Fungi</taxon>
        <taxon>Fungi incertae sedis</taxon>
        <taxon>Mucoromycota</taxon>
        <taxon>Glomeromycotina</taxon>
        <taxon>Glomeromycetes</taxon>
        <taxon>Diversisporales</taxon>
        <taxon>Gigasporaceae</taxon>
        <taxon>Cetraspora</taxon>
    </lineage>
</organism>
<dbReference type="AlphaFoldDB" id="A0A9N9BFC3"/>